<dbReference type="InterPro" id="IPR002110">
    <property type="entry name" value="Ankyrin_rpt"/>
</dbReference>
<dbReference type="GO" id="GO:0005769">
    <property type="term" value="C:early endosome"/>
    <property type="evidence" value="ECO:0007669"/>
    <property type="project" value="TreeGrafter"/>
</dbReference>
<dbReference type="GO" id="GO:0030133">
    <property type="term" value="C:transport vesicle"/>
    <property type="evidence" value="ECO:0007669"/>
    <property type="project" value="TreeGrafter"/>
</dbReference>
<dbReference type="eggNOG" id="KOG2319">
    <property type="taxonomic scope" value="Eukaryota"/>
</dbReference>
<name>T1I249_RHOPR</name>
<dbReference type="VEuPathDB" id="VectorBase:RPRC010369"/>
<dbReference type="Gene3D" id="1.20.1050.80">
    <property type="entry name" value="VPS9 domain"/>
    <property type="match status" value="1"/>
</dbReference>
<dbReference type="EnsemblMetazoa" id="RPRC010369-RA">
    <property type="protein sequence ID" value="RPRC010369-PA"/>
    <property type="gene ID" value="RPRC010369"/>
</dbReference>
<dbReference type="Pfam" id="PF02204">
    <property type="entry name" value="VPS9"/>
    <property type="match status" value="1"/>
</dbReference>
<dbReference type="GO" id="GO:0005770">
    <property type="term" value="C:late endosome"/>
    <property type="evidence" value="ECO:0007669"/>
    <property type="project" value="TreeGrafter"/>
</dbReference>
<keyword evidence="2" id="KW-1185">Reference proteome</keyword>
<dbReference type="STRING" id="13249.T1I249"/>
<dbReference type="GO" id="GO:0043005">
    <property type="term" value="C:neuron projection"/>
    <property type="evidence" value="ECO:0007669"/>
    <property type="project" value="TreeGrafter"/>
</dbReference>
<dbReference type="InterPro" id="IPR051248">
    <property type="entry name" value="UPF0507/Ank_repeat_27"/>
</dbReference>
<dbReference type="Pfam" id="PF13637">
    <property type="entry name" value="Ank_4"/>
    <property type="match status" value="1"/>
</dbReference>
<dbReference type="InterPro" id="IPR037191">
    <property type="entry name" value="VPS9_dom_sf"/>
</dbReference>
<proteinExistence type="predicted"/>
<dbReference type="GO" id="GO:0048812">
    <property type="term" value="P:neuron projection morphogenesis"/>
    <property type="evidence" value="ECO:0007669"/>
    <property type="project" value="TreeGrafter"/>
</dbReference>
<accession>T1I249</accession>
<dbReference type="InterPro" id="IPR003123">
    <property type="entry name" value="VPS9"/>
</dbReference>
<dbReference type="Pfam" id="PF12796">
    <property type="entry name" value="Ank_2"/>
    <property type="match status" value="2"/>
</dbReference>
<dbReference type="PROSITE" id="PS51205">
    <property type="entry name" value="VPS9"/>
    <property type="match status" value="1"/>
</dbReference>
<dbReference type="HOGENOM" id="CLU_010760_1_0_1"/>
<dbReference type="EMBL" id="ACPB03000283">
    <property type="status" value="NOT_ANNOTATED_CDS"/>
    <property type="molecule type" value="Genomic_DNA"/>
</dbReference>
<dbReference type="AlphaFoldDB" id="T1I249"/>
<dbReference type="PRINTS" id="PR01415">
    <property type="entry name" value="ANKYRIN"/>
</dbReference>
<sequence>METNYDEDLSENVFFKVLQKDYNDLFRKATENGWIICVPRIGSLPRYALTSNDFYSHILVPSKEFPETQFHTLSDKEVTINNRVVTVESKTISEPFSTHILFEETYYTEHLLRYKVLCIEFPLQERSIGIKNESGIKFINTLHDCVDLLWSESSKGVLEKMDDLIQTFLLVNSKLEQKPLQIQKDLVGGLYTRCLQIALKDSRLKEKTNMNRYLLDNVKVSVESYIHHGIHRKLMQAITECTAFEDASFNKTVRNLSDIQLRDLDINPQFEPVIQKARSELAKVKSCTTVIGKVGCLRKTINAISKQDSISIKSSVLAADELLPLLVFLVIKSGLANWIANLTYMKEFCFFSSAYQANQYNFLITSLEAAVTHIKNDLLIGPSDPESQINYNRLPYNENSKVTPYKNDYTSQALSTLFEMARIGNEIEVKNILMNKEFDNNNTLQLLNLCHPLCTCDKCEQELSKSKCNVVPTVESCDDRGFTVLHVAAMFGQFHVVDLLLSMGAQPNKTDYKGSTAFHYACERGHQSAVLLLMNDGAAINQQDNDGNTGLHLAVGNGHETCVKAILYFTERIDSNFDINSTNNLGNTALHYAARWGYSNIVTLLLEYGADPNIESKQKLTPLACAHSIHISNILTNHRRMETLNTSTKTNSEEIFSFPIVRNTEEKCQNGIKEHESEQTLFEVNKKVERVLRAITYGDERLACFYLGLEPSTHEIRYGFHSETPCHPLCSCKSKDDLDNSFGELKVSDPLSVDVRNSEGVTPLHVSSIYGRLGLVKLLLEAGANVNSQTKTTNMTPLHLASQNQQTDVVDLLLKTKKCDLNIQDKLGNTALHYACETNNSKLLVLLLNNLPNITLMNKSSKTPLDLAKDLMSFSIIKLLNVHISKI</sequence>
<dbReference type="PANTHER" id="PTHR24170">
    <property type="entry name" value="ANKYRIN REPEAT DOMAIN-CONTAINING PROTEIN 27"/>
    <property type="match status" value="1"/>
</dbReference>
<dbReference type="Proteomes" id="UP000015103">
    <property type="component" value="Unassembled WGS sequence"/>
</dbReference>
<dbReference type="SMART" id="SM00248">
    <property type="entry name" value="ANK"/>
    <property type="match status" value="7"/>
</dbReference>
<dbReference type="Pfam" id="PF00023">
    <property type="entry name" value="Ank"/>
    <property type="match status" value="1"/>
</dbReference>
<evidence type="ECO:0000313" key="1">
    <source>
        <dbReference type="EnsemblMetazoa" id="RPRC010369-PA"/>
    </source>
</evidence>
<dbReference type="OMA" id="WIVCVPR"/>
<reference evidence="1" key="1">
    <citation type="submission" date="2015-05" db="UniProtKB">
        <authorList>
            <consortium name="EnsemblMetazoa"/>
        </authorList>
    </citation>
    <scope>IDENTIFICATION</scope>
</reference>
<dbReference type="GO" id="GO:0005085">
    <property type="term" value="F:guanyl-nucleotide exchange factor activity"/>
    <property type="evidence" value="ECO:0007669"/>
    <property type="project" value="TreeGrafter"/>
</dbReference>
<dbReference type="GO" id="GO:0000149">
    <property type="term" value="F:SNARE binding"/>
    <property type="evidence" value="ECO:0007669"/>
    <property type="project" value="TreeGrafter"/>
</dbReference>
<dbReference type="PANTHER" id="PTHR24170:SF2">
    <property type="entry name" value="ANKYRIN REPEAT DOMAIN-CONTAINING PROTEIN 27"/>
    <property type="match status" value="1"/>
</dbReference>
<dbReference type="GO" id="GO:0005886">
    <property type="term" value="C:plasma membrane"/>
    <property type="evidence" value="ECO:0007669"/>
    <property type="project" value="TreeGrafter"/>
</dbReference>
<organism evidence="1 2">
    <name type="scientific">Rhodnius prolixus</name>
    <name type="common">Triatomid bug</name>
    <dbReference type="NCBI Taxonomy" id="13249"/>
    <lineage>
        <taxon>Eukaryota</taxon>
        <taxon>Metazoa</taxon>
        <taxon>Ecdysozoa</taxon>
        <taxon>Arthropoda</taxon>
        <taxon>Hexapoda</taxon>
        <taxon>Insecta</taxon>
        <taxon>Pterygota</taxon>
        <taxon>Neoptera</taxon>
        <taxon>Paraneoptera</taxon>
        <taxon>Hemiptera</taxon>
        <taxon>Heteroptera</taxon>
        <taxon>Panheteroptera</taxon>
        <taxon>Cimicomorpha</taxon>
        <taxon>Reduviidae</taxon>
        <taxon>Triatominae</taxon>
        <taxon>Rhodnius</taxon>
    </lineage>
</organism>
<dbReference type="GO" id="GO:0097422">
    <property type="term" value="C:tubular endosome"/>
    <property type="evidence" value="ECO:0007669"/>
    <property type="project" value="TreeGrafter"/>
</dbReference>
<dbReference type="PROSITE" id="PS50297">
    <property type="entry name" value="ANK_REP_REGION"/>
    <property type="match status" value="6"/>
</dbReference>
<dbReference type="InterPro" id="IPR036770">
    <property type="entry name" value="Ankyrin_rpt-contain_sf"/>
</dbReference>
<dbReference type="PROSITE" id="PS50088">
    <property type="entry name" value="ANK_REPEAT"/>
    <property type="match status" value="6"/>
</dbReference>
<dbReference type="SUPFAM" id="SSF48403">
    <property type="entry name" value="Ankyrin repeat"/>
    <property type="match status" value="2"/>
</dbReference>
<dbReference type="Gene3D" id="1.25.40.20">
    <property type="entry name" value="Ankyrin repeat-containing domain"/>
    <property type="match status" value="3"/>
</dbReference>
<dbReference type="CDD" id="cd22885">
    <property type="entry name" value="ANKRD27_zf1"/>
    <property type="match status" value="1"/>
</dbReference>
<evidence type="ECO:0000313" key="2">
    <source>
        <dbReference type="Proteomes" id="UP000015103"/>
    </source>
</evidence>
<protein>
    <submittedName>
        <fullName evidence="1">Uncharacterized protein</fullName>
    </submittedName>
</protein>
<dbReference type="InParanoid" id="T1I249"/>
<dbReference type="SUPFAM" id="SSF109993">
    <property type="entry name" value="VPS9 domain"/>
    <property type="match status" value="1"/>
</dbReference>
<dbReference type="GO" id="GO:0045022">
    <property type="term" value="P:early endosome to late endosome transport"/>
    <property type="evidence" value="ECO:0007669"/>
    <property type="project" value="TreeGrafter"/>
</dbReference>